<dbReference type="PANTHER" id="PTHR32315:SF3">
    <property type="entry name" value="ADENINE PHOSPHORIBOSYLTRANSFERASE"/>
    <property type="match status" value="1"/>
</dbReference>
<dbReference type="Gene3D" id="3.40.50.2020">
    <property type="match status" value="1"/>
</dbReference>
<keyword evidence="14" id="KW-1185">Reference proteome</keyword>
<dbReference type="InterPro" id="IPR029057">
    <property type="entry name" value="PRTase-like"/>
</dbReference>
<feature type="domain" description="Phosphoribosyltransferase" evidence="12">
    <location>
        <begin position="29"/>
        <end position="144"/>
    </location>
</feature>
<dbReference type="GO" id="GO:0003999">
    <property type="term" value="F:adenine phosphoribosyltransferase activity"/>
    <property type="evidence" value="ECO:0007669"/>
    <property type="project" value="UniProtKB-UniRule"/>
</dbReference>
<comment type="subcellular location">
    <subcellularLocation>
        <location evidence="3 11">Cytoplasm</location>
    </subcellularLocation>
</comment>
<protein>
    <recommendedName>
        <fullName evidence="6 11">Adenine phosphoribosyltransferase</fullName>
        <shortName evidence="11">APRT</shortName>
        <ecNumber evidence="6 11">2.4.2.7</ecNumber>
    </recommendedName>
</protein>
<keyword evidence="8 11" id="KW-0328">Glycosyltransferase</keyword>
<evidence type="ECO:0000256" key="7">
    <source>
        <dbReference type="ARBA" id="ARBA00022490"/>
    </source>
</evidence>
<reference evidence="13 14" key="1">
    <citation type="submission" date="2020-02" db="EMBL/GenBank/DDBJ databases">
        <title>Flavobacteriaceae Psychroflexus bacterium YR1-1, complete genome.</title>
        <authorList>
            <person name="Li Y."/>
            <person name="Wu S."/>
        </authorList>
    </citation>
    <scope>NUCLEOTIDE SEQUENCE [LARGE SCALE GENOMIC DNA]</scope>
    <source>
        <strain evidence="13 14">YR1-1</strain>
    </source>
</reference>
<dbReference type="GO" id="GO:0006166">
    <property type="term" value="P:purine ribonucleoside salvage"/>
    <property type="evidence" value="ECO:0007669"/>
    <property type="project" value="UniProtKB-UniRule"/>
</dbReference>
<evidence type="ECO:0000256" key="11">
    <source>
        <dbReference type="HAMAP-Rule" id="MF_00004"/>
    </source>
</evidence>
<dbReference type="SUPFAM" id="SSF53271">
    <property type="entry name" value="PRTase-like"/>
    <property type="match status" value="1"/>
</dbReference>
<sequence>MQLTDYIRTIPDFPKPGISYKDITPLLINHKACEFAVSELVKGLKGQHIDKVVGIESRGFLFGMLLAQTLGIGFVPIRKPKKLPAKTLSQAYDLEYGSDTIEIHKDAIQKGERLLLHDDLLATGGTAAAACQLLEKLGGEIVQVNFIIELDFLEGRKHLPKAKVNSLIHY</sequence>
<evidence type="ECO:0000313" key="13">
    <source>
        <dbReference type="EMBL" id="NEV94949.1"/>
    </source>
</evidence>
<comment type="pathway">
    <text evidence="4 11">Purine metabolism; AMP biosynthesis via salvage pathway; AMP from adenine: step 1/1.</text>
</comment>
<dbReference type="AlphaFoldDB" id="A0A6B3R2R7"/>
<comment type="function">
    <text evidence="2 11">Catalyzes a salvage reaction resulting in the formation of AMP, that is energically less costly than de novo synthesis.</text>
</comment>
<dbReference type="Pfam" id="PF00156">
    <property type="entry name" value="Pribosyltran"/>
    <property type="match status" value="1"/>
</dbReference>
<comment type="caution">
    <text evidence="13">The sequence shown here is derived from an EMBL/GenBank/DDBJ whole genome shotgun (WGS) entry which is preliminary data.</text>
</comment>
<evidence type="ECO:0000256" key="8">
    <source>
        <dbReference type="ARBA" id="ARBA00022676"/>
    </source>
</evidence>
<dbReference type="FunFam" id="3.40.50.2020:FF:000021">
    <property type="entry name" value="Adenine phosphoribosyltransferase"/>
    <property type="match status" value="1"/>
</dbReference>
<dbReference type="GO" id="GO:0002055">
    <property type="term" value="F:adenine binding"/>
    <property type="evidence" value="ECO:0007669"/>
    <property type="project" value="TreeGrafter"/>
</dbReference>
<dbReference type="HAMAP" id="MF_00004">
    <property type="entry name" value="Aden_phosphoribosyltr"/>
    <property type="match status" value="1"/>
</dbReference>
<dbReference type="GO" id="GO:0016208">
    <property type="term" value="F:AMP binding"/>
    <property type="evidence" value="ECO:0007669"/>
    <property type="project" value="TreeGrafter"/>
</dbReference>
<dbReference type="InterPro" id="IPR005764">
    <property type="entry name" value="Ade_phspho_trans"/>
</dbReference>
<comment type="similarity">
    <text evidence="5 11">Belongs to the purine/pyrimidine phosphoribosyltransferase family.</text>
</comment>
<evidence type="ECO:0000256" key="4">
    <source>
        <dbReference type="ARBA" id="ARBA00004659"/>
    </source>
</evidence>
<dbReference type="UniPathway" id="UPA00588">
    <property type="reaction ID" value="UER00646"/>
</dbReference>
<dbReference type="NCBIfam" id="NF002636">
    <property type="entry name" value="PRK02304.1-5"/>
    <property type="match status" value="1"/>
</dbReference>
<dbReference type="CDD" id="cd06223">
    <property type="entry name" value="PRTases_typeI"/>
    <property type="match status" value="1"/>
</dbReference>
<name>A0A6B3R2R7_9FLAO</name>
<evidence type="ECO:0000259" key="12">
    <source>
        <dbReference type="Pfam" id="PF00156"/>
    </source>
</evidence>
<comment type="catalytic activity">
    <reaction evidence="1 11">
        <text>AMP + diphosphate = 5-phospho-alpha-D-ribose 1-diphosphate + adenine</text>
        <dbReference type="Rhea" id="RHEA:16609"/>
        <dbReference type="ChEBI" id="CHEBI:16708"/>
        <dbReference type="ChEBI" id="CHEBI:33019"/>
        <dbReference type="ChEBI" id="CHEBI:58017"/>
        <dbReference type="ChEBI" id="CHEBI:456215"/>
        <dbReference type="EC" id="2.4.2.7"/>
    </reaction>
</comment>
<comment type="subunit">
    <text evidence="11">Homodimer.</text>
</comment>
<evidence type="ECO:0000256" key="10">
    <source>
        <dbReference type="ARBA" id="ARBA00022726"/>
    </source>
</evidence>
<keyword evidence="9 11" id="KW-0808">Transferase</keyword>
<evidence type="ECO:0000256" key="3">
    <source>
        <dbReference type="ARBA" id="ARBA00004496"/>
    </source>
</evidence>
<organism evidence="13 14">
    <name type="scientific">Psychroflexus aurantiacus</name>
    <dbReference type="NCBI Taxonomy" id="2709310"/>
    <lineage>
        <taxon>Bacteria</taxon>
        <taxon>Pseudomonadati</taxon>
        <taxon>Bacteroidota</taxon>
        <taxon>Flavobacteriia</taxon>
        <taxon>Flavobacteriales</taxon>
        <taxon>Flavobacteriaceae</taxon>
        <taxon>Psychroflexus</taxon>
    </lineage>
</organism>
<evidence type="ECO:0000256" key="1">
    <source>
        <dbReference type="ARBA" id="ARBA00000868"/>
    </source>
</evidence>
<keyword evidence="7 11" id="KW-0963">Cytoplasm</keyword>
<dbReference type="NCBIfam" id="TIGR01090">
    <property type="entry name" value="apt"/>
    <property type="match status" value="1"/>
</dbReference>
<proteinExistence type="inferred from homology"/>
<dbReference type="EMBL" id="JAAIKD010000007">
    <property type="protein sequence ID" value="NEV94949.1"/>
    <property type="molecule type" value="Genomic_DNA"/>
</dbReference>
<dbReference type="RefSeq" id="WP_164005641.1">
    <property type="nucleotide sequence ID" value="NZ_JAAIKD010000007.1"/>
</dbReference>
<evidence type="ECO:0000313" key="14">
    <source>
        <dbReference type="Proteomes" id="UP000478505"/>
    </source>
</evidence>
<dbReference type="InterPro" id="IPR000836">
    <property type="entry name" value="PRTase_dom"/>
</dbReference>
<accession>A0A6B3R2R7</accession>
<gene>
    <name evidence="11" type="primary">apt</name>
    <name evidence="13" type="ORF">G3567_12440</name>
</gene>
<dbReference type="GO" id="GO:0006168">
    <property type="term" value="P:adenine salvage"/>
    <property type="evidence" value="ECO:0007669"/>
    <property type="project" value="InterPro"/>
</dbReference>
<evidence type="ECO:0000256" key="5">
    <source>
        <dbReference type="ARBA" id="ARBA00008391"/>
    </source>
</evidence>
<dbReference type="EC" id="2.4.2.7" evidence="6 11"/>
<keyword evidence="10 11" id="KW-0660">Purine salvage</keyword>
<dbReference type="PANTHER" id="PTHR32315">
    <property type="entry name" value="ADENINE PHOSPHORIBOSYLTRANSFERASE"/>
    <property type="match status" value="1"/>
</dbReference>
<evidence type="ECO:0000256" key="9">
    <source>
        <dbReference type="ARBA" id="ARBA00022679"/>
    </source>
</evidence>
<evidence type="ECO:0000256" key="2">
    <source>
        <dbReference type="ARBA" id="ARBA00003968"/>
    </source>
</evidence>
<dbReference type="NCBIfam" id="NF002634">
    <property type="entry name" value="PRK02304.1-3"/>
    <property type="match status" value="1"/>
</dbReference>
<dbReference type="Proteomes" id="UP000478505">
    <property type="component" value="Unassembled WGS sequence"/>
</dbReference>
<dbReference type="GO" id="GO:0005737">
    <property type="term" value="C:cytoplasm"/>
    <property type="evidence" value="ECO:0007669"/>
    <property type="project" value="UniProtKB-SubCell"/>
</dbReference>
<evidence type="ECO:0000256" key="6">
    <source>
        <dbReference type="ARBA" id="ARBA00011893"/>
    </source>
</evidence>
<dbReference type="GO" id="GO:0044209">
    <property type="term" value="P:AMP salvage"/>
    <property type="evidence" value="ECO:0007669"/>
    <property type="project" value="UniProtKB-UniRule"/>
</dbReference>
<dbReference type="InterPro" id="IPR050054">
    <property type="entry name" value="UPRTase/APRTase"/>
</dbReference>